<keyword evidence="11" id="KW-1185">Reference proteome</keyword>
<dbReference type="InterPro" id="IPR035890">
    <property type="entry name" value="Anti-sigma-28_factor_FlgM_sf"/>
</dbReference>
<reference evidence="10 11" key="1">
    <citation type="journal article" date="2003" name="Science">
        <title>Genome of Geobacter sulfurreducens: metal reduction in subsurface environments.</title>
        <authorList>
            <person name="Methe B.A."/>
            <person name="Nelson K.E."/>
            <person name="Eisen J.A."/>
            <person name="Paulsen I.T."/>
            <person name="Nelson W."/>
            <person name="Heidelberg J.F."/>
            <person name="Wu D."/>
            <person name="Wu M."/>
            <person name="Ward N."/>
            <person name="Beanan M.J."/>
            <person name="Dodson R.J."/>
            <person name="Madupu R."/>
            <person name="Brinkac L.M."/>
            <person name="Daugherty S.C."/>
            <person name="DeBoy R.T."/>
            <person name="Durkin A.S."/>
            <person name="Gwinn M."/>
            <person name="Kolonay J.F."/>
            <person name="Sullivan S.A."/>
            <person name="Haft D.H."/>
            <person name="Selengut J."/>
            <person name="Davidsen T.M."/>
            <person name="Zafar N."/>
            <person name="White O."/>
            <person name="Tran B."/>
            <person name="Romero C."/>
            <person name="Forberger H.A."/>
            <person name="Weidman J."/>
            <person name="Khouri H."/>
            <person name="Feldblyum T.V."/>
            <person name="Utterback T.R."/>
            <person name="Van Aken S.E."/>
            <person name="Lovley D.R."/>
            <person name="Fraser C.M."/>
        </authorList>
    </citation>
    <scope>NUCLEOTIDE SEQUENCE [LARGE SCALE GENOMIC DNA]</scope>
    <source>
        <strain evidence="11">ATCC 51573 / DSM 12127 / PCA</strain>
    </source>
</reference>
<dbReference type="OrthoDB" id="9941529at2"/>
<sequence>MLIDNDIVSLSSVGALPVAPPKADAGQAAAAGTTPVAERVELSIGKSAIDSLKDAAGNGESFRAERVAEVRQQMIEGAYRVDARSVAMRMIGTNV</sequence>
<dbReference type="NCBIfam" id="TIGR03824">
    <property type="entry name" value="FlgM_jcvi"/>
    <property type="match status" value="1"/>
</dbReference>
<proteinExistence type="inferred from homology"/>
<accession>Q748F7</accession>
<dbReference type="Pfam" id="PF04316">
    <property type="entry name" value="FlgM"/>
    <property type="match status" value="1"/>
</dbReference>
<keyword evidence="5" id="KW-0805">Transcription regulation</keyword>
<comment type="similarity">
    <text evidence="1">Belongs to the FlgM family.</text>
</comment>
<evidence type="ECO:0000256" key="5">
    <source>
        <dbReference type="ARBA" id="ARBA00023015"/>
    </source>
</evidence>
<evidence type="ECO:0000256" key="6">
    <source>
        <dbReference type="ARBA" id="ARBA00023163"/>
    </source>
</evidence>
<dbReference type="InterPro" id="IPR007412">
    <property type="entry name" value="FlgM"/>
</dbReference>
<evidence type="ECO:0000256" key="7">
    <source>
        <dbReference type="ARBA" id="ARBA00024739"/>
    </source>
</evidence>
<keyword evidence="10" id="KW-0969">Cilium</keyword>
<dbReference type="InterPro" id="IPR031316">
    <property type="entry name" value="FlgM_C"/>
</dbReference>
<evidence type="ECO:0000256" key="4">
    <source>
        <dbReference type="ARBA" id="ARBA00022795"/>
    </source>
</evidence>
<keyword evidence="10" id="KW-0966">Cell projection</keyword>
<feature type="domain" description="Anti-sigma-28 factor FlgM C-terminal" evidence="9">
    <location>
        <begin position="39"/>
        <end position="91"/>
    </location>
</feature>
<evidence type="ECO:0000313" key="11">
    <source>
        <dbReference type="Proteomes" id="UP000000577"/>
    </source>
</evidence>
<keyword evidence="6" id="KW-0804">Transcription</keyword>
<reference evidence="10 11" key="2">
    <citation type="journal article" date="2012" name="BMC Genomics">
        <title>Comparative genomic analysis of Geobacter sulfurreducens KN400, a strain with enhanced capacity for extracellular electron transfer and electricity production.</title>
        <authorList>
            <person name="Butler J.E."/>
            <person name="Young N.D."/>
            <person name="Aklujkar M."/>
            <person name="Lovley D.R."/>
        </authorList>
    </citation>
    <scope>NUCLEOTIDE SEQUENCE [LARGE SCALE GENOMIC DNA]</scope>
    <source>
        <strain evidence="11">ATCC 51573 / DSM 12127 / PCA</strain>
    </source>
</reference>
<protein>
    <recommendedName>
        <fullName evidence="2">Negative regulator of flagellin synthesis</fullName>
    </recommendedName>
    <alternativeName>
        <fullName evidence="8">Anti-sigma-28 factor</fullName>
    </alternativeName>
</protein>
<dbReference type="STRING" id="243231.GSU3045"/>
<dbReference type="EnsemblBacteria" id="AAR36437">
    <property type="protein sequence ID" value="AAR36437"/>
    <property type="gene ID" value="GSU3045"/>
</dbReference>
<dbReference type="KEGG" id="gsu:GSU3045"/>
<keyword evidence="10" id="KW-0282">Flagellum</keyword>
<keyword evidence="4" id="KW-1005">Bacterial flagellum biogenesis</keyword>
<evidence type="ECO:0000313" key="10">
    <source>
        <dbReference type="EMBL" id="AAR36437.1"/>
    </source>
</evidence>
<dbReference type="SUPFAM" id="SSF101498">
    <property type="entry name" value="Anti-sigma factor FlgM"/>
    <property type="match status" value="1"/>
</dbReference>
<evidence type="ECO:0000256" key="8">
    <source>
        <dbReference type="ARBA" id="ARBA00030117"/>
    </source>
</evidence>
<dbReference type="InParanoid" id="Q748F7"/>
<dbReference type="AlphaFoldDB" id="Q748F7"/>
<dbReference type="RefSeq" id="WP_010943671.1">
    <property type="nucleotide sequence ID" value="NC_002939.5"/>
</dbReference>
<dbReference type="PATRIC" id="fig|243231.5.peg.3069"/>
<evidence type="ECO:0000256" key="3">
    <source>
        <dbReference type="ARBA" id="ARBA00022491"/>
    </source>
</evidence>
<dbReference type="GO" id="GO:0045892">
    <property type="term" value="P:negative regulation of DNA-templated transcription"/>
    <property type="evidence" value="ECO:0007669"/>
    <property type="project" value="InterPro"/>
</dbReference>
<dbReference type="eggNOG" id="COG2747">
    <property type="taxonomic scope" value="Bacteria"/>
</dbReference>
<dbReference type="GO" id="GO:0044781">
    <property type="term" value="P:bacterial-type flagellum organization"/>
    <property type="evidence" value="ECO:0007669"/>
    <property type="project" value="UniProtKB-KW"/>
</dbReference>
<gene>
    <name evidence="10" type="primary">flgM</name>
    <name evidence="10" type="ordered locus">GSU3045</name>
</gene>
<dbReference type="HOGENOM" id="CLU_182923_0_0_7"/>
<comment type="function">
    <text evidence="7">Responsible for the coupling of flagellin expression to flagellar assembly by preventing expression of the flagellin genes when a component of the middle class of proteins is defective. It negatively regulates flagellar genes by inhibiting the activity of FliA by directly binding to FliA.</text>
</comment>
<dbReference type="DNASU" id="2686556"/>
<evidence type="ECO:0000256" key="2">
    <source>
        <dbReference type="ARBA" id="ARBA00017823"/>
    </source>
</evidence>
<organism evidence="10 11">
    <name type="scientific">Geobacter sulfurreducens (strain ATCC 51573 / DSM 12127 / PCA)</name>
    <dbReference type="NCBI Taxonomy" id="243231"/>
    <lineage>
        <taxon>Bacteria</taxon>
        <taxon>Pseudomonadati</taxon>
        <taxon>Thermodesulfobacteriota</taxon>
        <taxon>Desulfuromonadia</taxon>
        <taxon>Geobacterales</taxon>
        <taxon>Geobacteraceae</taxon>
        <taxon>Geobacter</taxon>
    </lineage>
</organism>
<dbReference type="Proteomes" id="UP000000577">
    <property type="component" value="Chromosome"/>
</dbReference>
<evidence type="ECO:0000259" key="9">
    <source>
        <dbReference type="Pfam" id="PF04316"/>
    </source>
</evidence>
<dbReference type="EMBL" id="AE017180">
    <property type="protein sequence ID" value="AAR36437.1"/>
    <property type="molecule type" value="Genomic_DNA"/>
</dbReference>
<keyword evidence="3" id="KW-0678">Repressor</keyword>
<name>Q748F7_GEOSL</name>
<evidence type="ECO:0000256" key="1">
    <source>
        <dbReference type="ARBA" id="ARBA00005322"/>
    </source>
</evidence>